<dbReference type="WBParaSite" id="MhA1_Contig661.frz3.gene2">
    <property type="protein sequence ID" value="MhA1_Contig661.frz3.gene2"/>
    <property type="gene ID" value="MhA1_Contig661.frz3.gene2"/>
</dbReference>
<accession>A0A1I8BUS9</accession>
<dbReference type="AlphaFoldDB" id="A0A1I8BUS9"/>
<dbReference type="Proteomes" id="UP000095281">
    <property type="component" value="Unplaced"/>
</dbReference>
<proteinExistence type="predicted"/>
<evidence type="ECO:0000313" key="1">
    <source>
        <dbReference type="Proteomes" id="UP000095281"/>
    </source>
</evidence>
<keyword evidence="1" id="KW-1185">Reference proteome</keyword>
<protein>
    <submittedName>
        <fullName evidence="2">Uncharacterized protein</fullName>
    </submittedName>
</protein>
<name>A0A1I8BUS9_MELHA</name>
<sequence length="63" mass="7014">MAAKLEDNFRKFLSKTPQLAKKLRCLLPSIPGINCAIGIRHYEHAAINKHVVGVFGGGLDIWR</sequence>
<evidence type="ECO:0000313" key="2">
    <source>
        <dbReference type="WBParaSite" id="MhA1_Contig661.frz3.gene2"/>
    </source>
</evidence>
<organism evidence="1 2">
    <name type="scientific">Meloidogyne hapla</name>
    <name type="common">Root-knot nematode worm</name>
    <dbReference type="NCBI Taxonomy" id="6305"/>
    <lineage>
        <taxon>Eukaryota</taxon>
        <taxon>Metazoa</taxon>
        <taxon>Ecdysozoa</taxon>
        <taxon>Nematoda</taxon>
        <taxon>Chromadorea</taxon>
        <taxon>Rhabditida</taxon>
        <taxon>Tylenchina</taxon>
        <taxon>Tylenchomorpha</taxon>
        <taxon>Tylenchoidea</taxon>
        <taxon>Meloidogynidae</taxon>
        <taxon>Meloidogyninae</taxon>
        <taxon>Meloidogyne</taxon>
    </lineage>
</organism>
<reference evidence="2" key="1">
    <citation type="submission" date="2016-11" db="UniProtKB">
        <authorList>
            <consortium name="WormBaseParasite"/>
        </authorList>
    </citation>
    <scope>IDENTIFICATION</scope>
</reference>